<evidence type="ECO:0000256" key="1">
    <source>
        <dbReference type="ARBA" id="ARBA00005820"/>
    </source>
</evidence>
<feature type="compositionally biased region" description="Basic and acidic residues" evidence="6">
    <location>
        <begin position="270"/>
        <end position="281"/>
    </location>
</feature>
<dbReference type="Gene3D" id="1.25.40.10">
    <property type="entry name" value="Tetratricopeptide repeat domain"/>
    <property type="match status" value="1"/>
</dbReference>
<dbReference type="GO" id="GO:0000160">
    <property type="term" value="P:phosphorelay signal transduction system"/>
    <property type="evidence" value="ECO:0007669"/>
    <property type="project" value="InterPro"/>
</dbReference>
<keyword evidence="2" id="KW-0805">Transcription regulation</keyword>
<dbReference type="EMBL" id="JAVDYB010000001">
    <property type="protein sequence ID" value="MDR7277143.1"/>
    <property type="molecule type" value="Genomic_DNA"/>
</dbReference>
<feature type="region of interest" description="Disordered" evidence="6">
    <location>
        <begin position="261"/>
        <end position="292"/>
    </location>
</feature>
<dbReference type="InterPro" id="IPR002182">
    <property type="entry name" value="NB-ARC"/>
</dbReference>
<dbReference type="PANTHER" id="PTHR35807">
    <property type="entry name" value="TRANSCRIPTIONAL REGULATOR REDD-RELATED"/>
    <property type="match status" value="1"/>
</dbReference>
<keyword evidence="4" id="KW-0804">Transcription</keyword>
<dbReference type="Pfam" id="PF00931">
    <property type="entry name" value="NB-ARC"/>
    <property type="match status" value="1"/>
</dbReference>
<dbReference type="Pfam" id="PF03704">
    <property type="entry name" value="BTAD"/>
    <property type="match status" value="1"/>
</dbReference>
<dbReference type="CDD" id="cd15831">
    <property type="entry name" value="BTAD"/>
    <property type="match status" value="1"/>
</dbReference>
<organism evidence="8 9">
    <name type="scientific">Catenuloplanes atrovinosus</name>
    <dbReference type="NCBI Taxonomy" id="137266"/>
    <lineage>
        <taxon>Bacteria</taxon>
        <taxon>Bacillati</taxon>
        <taxon>Actinomycetota</taxon>
        <taxon>Actinomycetes</taxon>
        <taxon>Micromonosporales</taxon>
        <taxon>Micromonosporaceae</taxon>
        <taxon>Catenuloplanes</taxon>
    </lineage>
</organism>
<dbReference type="SMART" id="SM00862">
    <property type="entry name" value="Trans_reg_C"/>
    <property type="match status" value="1"/>
</dbReference>
<dbReference type="PROSITE" id="PS51755">
    <property type="entry name" value="OMPR_PHOB"/>
    <property type="match status" value="1"/>
</dbReference>
<keyword evidence="3 5" id="KW-0238">DNA-binding</keyword>
<dbReference type="AlphaFoldDB" id="A0AAE3YRJ2"/>
<dbReference type="GO" id="GO:0043531">
    <property type="term" value="F:ADP binding"/>
    <property type="evidence" value="ECO:0007669"/>
    <property type="project" value="InterPro"/>
</dbReference>
<dbReference type="InterPro" id="IPR001867">
    <property type="entry name" value="OmpR/PhoB-type_DNA-bd"/>
</dbReference>
<evidence type="ECO:0000256" key="5">
    <source>
        <dbReference type="PROSITE-ProRule" id="PRU01091"/>
    </source>
</evidence>
<dbReference type="InterPro" id="IPR036388">
    <property type="entry name" value="WH-like_DNA-bd_sf"/>
</dbReference>
<dbReference type="InterPro" id="IPR005158">
    <property type="entry name" value="BTAD"/>
</dbReference>
<name>A0AAE3YRJ2_9ACTN</name>
<evidence type="ECO:0000256" key="3">
    <source>
        <dbReference type="ARBA" id="ARBA00023125"/>
    </source>
</evidence>
<evidence type="ECO:0000256" key="6">
    <source>
        <dbReference type="SAM" id="MobiDB-lite"/>
    </source>
</evidence>
<dbReference type="SMART" id="SM01043">
    <property type="entry name" value="BTAD"/>
    <property type="match status" value="1"/>
</dbReference>
<dbReference type="InterPro" id="IPR003593">
    <property type="entry name" value="AAA+_ATPase"/>
</dbReference>
<dbReference type="InterPro" id="IPR051677">
    <property type="entry name" value="AfsR-DnrI-RedD_regulator"/>
</dbReference>
<dbReference type="PANTHER" id="PTHR35807:SF1">
    <property type="entry name" value="TRANSCRIPTIONAL REGULATOR REDD"/>
    <property type="match status" value="1"/>
</dbReference>
<sequence>MRVDSRNAADASSAVDVDPLRFTLLGGVRGRRGSVELDMGSPQQQALLTVLLLRPGQGASAAVLMEALWGDEPPVTATKILRTYAWRWRKVLEGDATEPRLLTTVGDGYRLEAPEDAVDVRRAEALARRARRAGDARSARAMLAEALALFNGEPLAGVPGPFAERHRRRLSEFHLDLLEARLALDIDLGRASWCVPELRTLSDENPLRESLSVLLIRALHASGRPGEAAAVFPAARRRIVDRLGLEPSAELADAHRRILASDGPAAPPARSEEQPRNEEPAPRPAQVPATTADFTGREAVARLVADALSRPDRGSLPVVAVAGMGGLGKSTLVRHVAHRLGAQYPDGQLYADLRGSDATPASPQDILDSFLDALGVESAPDCMDSRSALFRSVTHDRRLLVVLDDAHRLAQITPLLPGAATCGVLVTSRSRLAGLTGAVHVDLGAFDETEAIELLGRVIGHDRVSAERGTARELVVACGLLPLAVRIVAARLAARPSWSIGTLRDRLTGGRGLGTLRAGDLDVSATFLAGWRQLTPEQQRALVLLAATDLPDVALPLAARMLDRPEPDSEDLLEELVDLALLQSAAAGHYHLHPVVRSFALAQDIAGAAGEIAAPRSTRSSGPFPVTRSP</sequence>
<dbReference type="SMART" id="SM00382">
    <property type="entry name" value="AAA"/>
    <property type="match status" value="1"/>
</dbReference>
<dbReference type="InterPro" id="IPR011990">
    <property type="entry name" value="TPR-like_helical_dom_sf"/>
</dbReference>
<evidence type="ECO:0000256" key="2">
    <source>
        <dbReference type="ARBA" id="ARBA00023015"/>
    </source>
</evidence>
<dbReference type="InterPro" id="IPR016032">
    <property type="entry name" value="Sig_transdc_resp-reg_C-effctor"/>
</dbReference>
<gene>
    <name evidence="8" type="ORF">J2S41_003921</name>
</gene>
<dbReference type="RefSeq" id="WP_310369344.1">
    <property type="nucleotide sequence ID" value="NZ_JAVDYB010000001.1"/>
</dbReference>
<dbReference type="GO" id="GO:0003677">
    <property type="term" value="F:DNA binding"/>
    <property type="evidence" value="ECO:0007669"/>
    <property type="project" value="UniProtKB-UniRule"/>
</dbReference>
<dbReference type="InterPro" id="IPR027417">
    <property type="entry name" value="P-loop_NTPase"/>
</dbReference>
<accession>A0AAE3YRJ2</accession>
<dbReference type="SUPFAM" id="SSF52540">
    <property type="entry name" value="P-loop containing nucleoside triphosphate hydrolases"/>
    <property type="match status" value="1"/>
</dbReference>
<comment type="caution">
    <text evidence="8">The sequence shown here is derived from an EMBL/GenBank/DDBJ whole genome shotgun (WGS) entry which is preliminary data.</text>
</comment>
<dbReference type="Proteomes" id="UP001183643">
    <property type="component" value="Unassembled WGS sequence"/>
</dbReference>
<dbReference type="SUPFAM" id="SSF48452">
    <property type="entry name" value="TPR-like"/>
    <property type="match status" value="1"/>
</dbReference>
<dbReference type="SUPFAM" id="SSF46894">
    <property type="entry name" value="C-terminal effector domain of the bipartite response regulators"/>
    <property type="match status" value="1"/>
</dbReference>
<dbReference type="GO" id="GO:0006355">
    <property type="term" value="P:regulation of DNA-templated transcription"/>
    <property type="evidence" value="ECO:0007669"/>
    <property type="project" value="InterPro"/>
</dbReference>
<evidence type="ECO:0000313" key="8">
    <source>
        <dbReference type="EMBL" id="MDR7277143.1"/>
    </source>
</evidence>
<dbReference type="Gene3D" id="3.40.50.300">
    <property type="entry name" value="P-loop containing nucleotide triphosphate hydrolases"/>
    <property type="match status" value="1"/>
</dbReference>
<dbReference type="PRINTS" id="PR00364">
    <property type="entry name" value="DISEASERSIST"/>
</dbReference>
<feature type="domain" description="OmpR/PhoB-type" evidence="7">
    <location>
        <begin position="12"/>
        <end position="113"/>
    </location>
</feature>
<comment type="similarity">
    <text evidence="1">Belongs to the AfsR/DnrI/RedD regulatory family.</text>
</comment>
<evidence type="ECO:0000313" key="9">
    <source>
        <dbReference type="Proteomes" id="UP001183643"/>
    </source>
</evidence>
<evidence type="ECO:0000259" key="7">
    <source>
        <dbReference type="PROSITE" id="PS51755"/>
    </source>
</evidence>
<evidence type="ECO:0000256" key="4">
    <source>
        <dbReference type="ARBA" id="ARBA00023163"/>
    </source>
</evidence>
<keyword evidence="9" id="KW-1185">Reference proteome</keyword>
<proteinExistence type="inferred from homology"/>
<dbReference type="Pfam" id="PF00486">
    <property type="entry name" value="Trans_reg_C"/>
    <property type="match status" value="1"/>
</dbReference>
<dbReference type="Gene3D" id="1.10.10.10">
    <property type="entry name" value="Winged helix-like DNA-binding domain superfamily/Winged helix DNA-binding domain"/>
    <property type="match status" value="1"/>
</dbReference>
<protein>
    <submittedName>
        <fullName evidence="8">DNA-binding SARP family transcriptional activator</fullName>
    </submittedName>
</protein>
<reference evidence="8" key="1">
    <citation type="submission" date="2023-07" db="EMBL/GenBank/DDBJ databases">
        <title>Sequencing the genomes of 1000 actinobacteria strains.</title>
        <authorList>
            <person name="Klenk H.-P."/>
        </authorList>
    </citation>
    <scope>NUCLEOTIDE SEQUENCE</scope>
    <source>
        <strain evidence="8">DSM 44707</strain>
    </source>
</reference>
<feature type="DNA-binding region" description="OmpR/PhoB-type" evidence="5">
    <location>
        <begin position="12"/>
        <end position="113"/>
    </location>
</feature>